<gene>
    <name evidence="2" type="ORF">Airi02_090190</name>
</gene>
<dbReference type="Proteomes" id="UP001165074">
    <property type="component" value="Unassembled WGS sequence"/>
</dbReference>
<organism evidence="2 3">
    <name type="scientific">Actinoallomurus iriomotensis</name>
    <dbReference type="NCBI Taxonomy" id="478107"/>
    <lineage>
        <taxon>Bacteria</taxon>
        <taxon>Bacillati</taxon>
        <taxon>Actinomycetota</taxon>
        <taxon>Actinomycetes</taxon>
        <taxon>Streptosporangiales</taxon>
        <taxon>Thermomonosporaceae</taxon>
        <taxon>Actinoallomurus</taxon>
    </lineage>
</organism>
<sequence>MVDSGRPQPVEEPSAKAELSILMLPNKGKLSAKAKIDMPGEYSQRLIKTIERLSVGVIGVLLLIGTLLGAAAAHLPAISTTVLVIVELLIMFSIARSVHRKENE</sequence>
<dbReference type="AlphaFoldDB" id="A0A9W6SE84"/>
<accession>A0A9W6SE84</accession>
<feature type="transmembrane region" description="Helical" evidence="1">
    <location>
        <begin position="53"/>
        <end position="71"/>
    </location>
</feature>
<feature type="transmembrane region" description="Helical" evidence="1">
    <location>
        <begin position="77"/>
        <end position="95"/>
    </location>
</feature>
<keyword evidence="1" id="KW-0472">Membrane</keyword>
<evidence type="ECO:0000256" key="1">
    <source>
        <dbReference type="SAM" id="Phobius"/>
    </source>
</evidence>
<proteinExistence type="predicted"/>
<reference evidence="2" key="1">
    <citation type="submission" date="2023-03" db="EMBL/GenBank/DDBJ databases">
        <title>Actinoallomurus iriomotensis NBRC 103684.</title>
        <authorList>
            <person name="Ichikawa N."/>
            <person name="Sato H."/>
            <person name="Tonouchi N."/>
        </authorList>
    </citation>
    <scope>NUCLEOTIDE SEQUENCE</scope>
    <source>
        <strain evidence="2">NBRC 103684</strain>
    </source>
</reference>
<protein>
    <submittedName>
        <fullName evidence="2">Uncharacterized protein</fullName>
    </submittedName>
</protein>
<dbReference type="RefSeq" id="WP_285582449.1">
    <property type="nucleotide sequence ID" value="NZ_BSTK01000018.1"/>
</dbReference>
<name>A0A9W6SE84_9ACTN</name>
<evidence type="ECO:0000313" key="2">
    <source>
        <dbReference type="EMBL" id="GLY91090.1"/>
    </source>
</evidence>
<dbReference type="EMBL" id="BSTK01000018">
    <property type="protein sequence ID" value="GLY91090.1"/>
    <property type="molecule type" value="Genomic_DNA"/>
</dbReference>
<keyword evidence="1" id="KW-1133">Transmembrane helix</keyword>
<comment type="caution">
    <text evidence="2">The sequence shown here is derived from an EMBL/GenBank/DDBJ whole genome shotgun (WGS) entry which is preliminary data.</text>
</comment>
<keyword evidence="3" id="KW-1185">Reference proteome</keyword>
<keyword evidence="1" id="KW-0812">Transmembrane</keyword>
<evidence type="ECO:0000313" key="3">
    <source>
        <dbReference type="Proteomes" id="UP001165074"/>
    </source>
</evidence>